<dbReference type="Proteomes" id="UP000604046">
    <property type="component" value="Unassembled WGS sequence"/>
</dbReference>
<comment type="caution">
    <text evidence="3">The sequence shown here is derived from an EMBL/GenBank/DDBJ whole genome shotgun (WGS) entry which is preliminary data.</text>
</comment>
<reference evidence="3" key="1">
    <citation type="submission" date="2021-02" db="EMBL/GenBank/DDBJ databases">
        <authorList>
            <person name="Dougan E. K."/>
            <person name="Rhodes N."/>
            <person name="Thang M."/>
            <person name="Chan C."/>
        </authorList>
    </citation>
    <scope>NUCLEOTIDE SEQUENCE</scope>
</reference>
<feature type="domain" description="Reverse transcriptase" evidence="2">
    <location>
        <begin position="173"/>
        <end position="415"/>
    </location>
</feature>
<dbReference type="Pfam" id="PF00078">
    <property type="entry name" value="RVT_1"/>
    <property type="match status" value="1"/>
</dbReference>
<evidence type="ECO:0000259" key="2">
    <source>
        <dbReference type="PROSITE" id="PS50878"/>
    </source>
</evidence>
<dbReference type="PANTHER" id="PTHR19446">
    <property type="entry name" value="REVERSE TRANSCRIPTASES"/>
    <property type="match status" value="1"/>
</dbReference>
<proteinExistence type="predicted"/>
<name>A0A812T1W1_9DINO</name>
<evidence type="ECO:0000313" key="4">
    <source>
        <dbReference type="Proteomes" id="UP000604046"/>
    </source>
</evidence>
<dbReference type="EMBL" id="CAJNDS010002512">
    <property type="protein sequence ID" value="CAE7505107.1"/>
    <property type="molecule type" value="Genomic_DNA"/>
</dbReference>
<sequence>MSLGYSGDSPPASPSPSRREAAANAKKHKGGVERLMLSVRAKIGDALDIDGLPKEAAQLLAEAEALLRKGEQELAKPRLERIVAGIDAEDMFHGADEHARRYLMHTFTDLDPDAAAGHQVEQTMTACRRKVQPGETVSSPKASAKQALHAENVAKLLEKALQLPGRSSLKLNNAMTFNAGHFDFDALAFAALPEVGAERRPPEPYSPRDPAIAAWDPPEPLVLNRAALLANLRRARKGAAPGPSGMTAEILRVVLASQVACARVPDDIALSHAVQARCATDPHLTVVSIDASAAHDGISREAVLRELRDVPKAAALLPFVRRWLDRTSTYVWQQGARTRHLRQAEGVEQGDPLSPALFSLGLRAALRDLQLDVRPDLGERVLAYLDDVTILASPQRALDLIRRFGTTSRFALASC</sequence>
<dbReference type="SUPFAM" id="SSF56672">
    <property type="entry name" value="DNA/RNA polymerases"/>
    <property type="match status" value="1"/>
</dbReference>
<evidence type="ECO:0000256" key="1">
    <source>
        <dbReference type="SAM" id="MobiDB-lite"/>
    </source>
</evidence>
<dbReference type="PROSITE" id="PS50878">
    <property type="entry name" value="RT_POL"/>
    <property type="match status" value="1"/>
</dbReference>
<evidence type="ECO:0000313" key="3">
    <source>
        <dbReference type="EMBL" id="CAE7505107.1"/>
    </source>
</evidence>
<feature type="region of interest" description="Disordered" evidence="1">
    <location>
        <begin position="1"/>
        <end position="29"/>
    </location>
</feature>
<accession>A0A812T1W1</accession>
<protein>
    <recommendedName>
        <fullName evidence="2">Reverse transcriptase domain-containing protein</fullName>
    </recommendedName>
</protein>
<keyword evidence="4" id="KW-1185">Reference proteome</keyword>
<organism evidence="3 4">
    <name type="scientific">Symbiodinium natans</name>
    <dbReference type="NCBI Taxonomy" id="878477"/>
    <lineage>
        <taxon>Eukaryota</taxon>
        <taxon>Sar</taxon>
        <taxon>Alveolata</taxon>
        <taxon>Dinophyceae</taxon>
        <taxon>Suessiales</taxon>
        <taxon>Symbiodiniaceae</taxon>
        <taxon>Symbiodinium</taxon>
    </lineage>
</organism>
<dbReference type="InterPro" id="IPR000477">
    <property type="entry name" value="RT_dom"/>
</dbReference>
<dbReference type="AlphaFoldDB" id="A0A812T1W1"/>
<gene>
    <name evidence="3" type="ORF">SNAT2548_LOCUS28292</name>
</gene>
<dbReference type="InterPro" id="IPR043502">
    <property type="entry name" value="DNA/RNA_pol_sf"/>
</dbReference>
<dbReference type="OrthoDB" id="4927418at2759"/>